<gene>
    <name evidence="1" type="ORF">MJA45_21445</name>
</gene>
<name>A0AA96LAG9_9BACL</name>
<accession>A0AA96LAG9</accession>
<dbReference type="InterPro" id="IPR029475">
    <property type="entry name" value="DUF6807"/>
</dbReference>
<proteinExistence type="predicted"/>
<dbReference type="EMBL" id="CP130318">
    <property type="protein sequence ID" value="WNQ10164.1"/>
    <property type="molecule type" value="Genomic_DNA"/>
</dbReference>
<organism evidence="1 2">
    <name type="scientific">Paenibacillus aurantius</name>
    <dbReference type="NCBI Taxonomy" id="2918900"/>
    <lineage>
        <taxon>Bacteria</taxon>
        <taxon>Bacillati</taxon>
        <taxon>Bacillota</taxon>
        <taxon>Bacilli</taxon>
        <taxon>Bacillales</taxon>
        <taxon>Paenibacillaceae</taxon>
        <taxon>Paenibacillus</taxon>
    </lineage>
</organism>
<protein>
    <submittedName>
        <fullName evidence="1">PmoA family protein</fullName>
    </submittedName>
</protein>
<dbReference type="AlphaFoldDB" id="A0AA96LAG9"/>
<dbReference type="Pfam" id="PF14100">
    <property type="entry name" value="DUF6807"/>
    <property type="match status" value="1"/>
</dbReference>
<dbReference type="Proteomes" id="UP001305702">
    <property type="component" value="Chromosome"/>
</dbReference>
<sequence length="290" mass="32720">MTSIQGKTVENQHLVVRHSQHMLSIYRRGAEAPLLTQQAHPNRRPYLHPIAAPDGRGVLTEDAPAHHPWQHGLYVGLNQVNNWGFWTEGLTNSPNDGTFHPEGISDVQLADNEAGWVVKTAWCEPAGDRLLTERQSWSLRDRNTVYELDLEWTLTAEKAITFGSYSYGGLFLRMPYREDQGGSFLSSNGLSKEEADGQRARWAAVSMRVEGRDDYAGMAILDHDENEEHPSPWRVDGQLGISPSRCIAGAWSLAKGESKRSRYRIYLFCGAREAAEMEANWRRYTGGEHK</sequence>
<reference evidence="1 2" key="1">
    <citation type="submission" date="2022-02" db="EMBL/GenBank/DDBJ databases">
        <title>Paenibacillus sp. MBLB1776 Whole Genome Shotgun Sequencing.</title>
        <authorList>
            <person name="Hwang C.Y."/>
            <person name="Cho E.-S."/>
            <person name="Seo M.-J."/>
        </authorList>
    </citation>
    <scope>NUCLEOTIDE SEQUENCE [LARGE SCALE GENOMIC DNA]</scope>
    <source>
        <strain evidence="1 2">MBLB1776</strain>
    </source>
</reference>
<dbReference type="KEGG" id="paun:MJA45_21445"/>
<evidence type="ECO:0000313" key="2">
    <source>
        <dbReference type="Proteomes" id="UP001305702"/>
    </source>
</evidence>
<keyword evidence="2" id="KW-1185">Reference proteome</keyword>
<evidence type="ECO:0000313" key="1">
    <source>
        <dbReference type="EMBL" id="WNQ10164.1"/>
    </source>
</evidence>
<dbReference type="RefSeq" id="WP_315603938.1">
    <property type="nucleotide sequence ID" value="NZ_CP130318.1"/>
</dbReference>